<evidence type="ECO:0000256" key="3">
    <source>
        <dbReference type="ARBA" id="ARBA00022741"/>
    </source>
</evidence>
<dbReference type="Gene3D" id="3.40.50.300">
    <property type="entry name" value="P-loop containing nucleotide triphosphate hydrolases"/>
    <property type="match status" value="1"/>
</dbReference>
<accession>A0A1Q9LQZ0</accession>
<dbReference type="CDD" id="cd03230">
    <property type="entry name" value="ABC_DR_subfamily_A"/>
    <property type="match status" value="1"/>
</dbReference>
<gene>
    <name evidence="6" type="ORF">BJP25_11900</name>
</gene>
<dbReference type="SUPFAM" id="SSF52540">
    <property type="entry name" value="P-loop containing nucleoside triphosphate hydrolases"/>
    <property type="match status" value="1"/>
</dbReference>
<dbReference type="InterPro" id="IPR003593">
    <property type="entry name" value="AAA+_ATPase"/>
</dbReference>
<dbReference type="GO" id="GO:0005524">
    <property type="term" value="F:ATP binding"/>
    <property type="evidence" value="ECO:0007669"/>
    <property type="project" value="UniProtKB-KW"/>
</dbReference>
<dbReference type="PANTHER" id="PTHR43335">
    <property type="entry name" value="ABC TRANSPORTER, ATP-BINDING PROTEIN"/>
    <property type="match status" value="1"/>
</dbReference>
<protein>
    <recommendedName>
        <fullName evidence="5">ABC transporter domain-containing protein</fullName>
    </recommendedName>
</protein>
<dbReference type="SMART" id="SM00382">
    <property type="entry name" value="AAA"/>
    <property type="match status" value="1"/>
</dbReference>
<dbReference type="PANTHER" id="PTHR43335:SF4">
    <property type="entry name" value="ABC TRANSPORTER, ATP-BINDING PROTEIN"/>
    <property type="match status" value="1"/>
</dbReference>
<evidence type="ECO:0000256" key="1">
    <source>
        <dbReference type="ARBA" id="ARBA00005417"/>
    </source>
</evidence>
<evidence type="ECO:0000313" key="6">
    <source>
        <dbReference type="EMBL" id="OLR94449.1"/>
    </source>
</evidence>
<evidence type="ECO:0000259" key="5">
    <source>
        <dbReference type="PROSITE" id="PS50893"/>
    </source>
</evidence>
<dbReference type="Proteomes" id="UP000186040">
    <property type="component" value="Unassembled WGS sequence"/>
</dbReference>
<evidence type="ECO:0000256" key="2">
    <source>
        <dbReference type="ARBA" id="ARBA00022448"/>
    </source>
</evidence>
<dbReference type="GO" id="GO:0016887">
    <property type="term" value="F:ATP hydrolysis activity"/>
    <property type="evidence" value="ECO:0007669"/>
    <property type="project" value="InterPro"/>
</dbReference>
<dbReference type="InterPro" id="IPR027417">
    <property type="entry name" value="P-loop_NTPase"/>
</dbReference>
<dbReference type="Pfam" id="PF00005">
    <property type="entry name" value="ABC_tran"/>
    <property type="match status" value="1"/>
</dbReference>
<sequence length="302" mass="32547">MSTTPAIEIAGLAKSYGRRRALSEVDLRVRPGEVFALLGPNGAGKTTTLRVLVDLVRPSAGRAWLLGMDAHLDSVAIRERLGYLPSGFAVYPEMTGRRVLELCAELRDHHDLGTAHDLARRLELDLDRPWGELSRGNRQKLGLAQAFLHDPDVVLLDEPSAGFDPLAQRVLHDWLRAYAARGGAVLLSSHALSEVERTADRVGVLLDGRLEMCGTVADLTGAALREVQFTFATPVPTAVFANLPGVREAVGAGTSVRCRFTGPVGALLRVAADHDPVTVTGGEPDLGDAFVDYVEGHRNRAR</sequence>
<dbReference type="AlphaFoldDB" id="A0A1Q9LQZ0"/>
<keyword evidence="3" id="KW-0547">Nucleotide-binding</keyword>
<reference evidence="6 7" key="1">
    <citation type="submission" date="2016-10" db="EMBL/GenBank/DDBJ databases">
        <title>The Draft Genome Sequence of Actinokineospora bangkokensis 44EHWT reveals the biosynthetic pathway of antifungal compounds Thailandins with unusual extender unit butylmalonyl-CoA.</title>
        <authorList>
            <person name="Greule A."/>
            <person name="Intra B."/>
            <person name="Flemming S."/>
            <person name="Rommel M.G."/>
            <person name="Panbangred W."/>
            <person name="Bechthold A."/>
        </authorList>
    </citation>
    <scope>NUCLEOTIDE SEQUENCE [LARGE SCALE GENOMIC DNA]</scope>
    <source>
        <strain evidence="6 7">44EHW</strain>
    </source>
</reference>
<dbReference type="EMBL" id="MKQR01000007">
    <property type="protein sequence ID" value="OLR94449.1"/>
    <property type="molecule type" value="Genomic_DNA"/>
</dbReference>
<evidence type="ECO:0000313" key="7">
    <source>
        <dbReference type="Proteomes" id="UP000186040"/>
    </source>
</evidence>
<dbReference type="PROSITE" id="PS50893">
    <property type="entry name" value="ABC_TRANSPORTER_2"/>
    <property type="match status" value="1"/>
</dbReference>
<dbReference type="InterPro" id="IPR003439">
    <property type="entry name" value="ABC_transporter-like_ATP-bd"/>
</dbReference>
<name>A0A1Q9LQZ0_9PSEU</name>
<keyword evidence="4" id="KW-0067">ATP-binding</keyword>
<keyword evidence="7" id="KW-1185">Reference proteome</keyword>
<comment type="similarity">
    <text evidence="1">Belongs to the ABC transporter superfamily.</text>
</comment>
<evidence type="ECO:0000256" key="4">
    <source>
        <dbReference type="ARBA" id="ARBA00022840"/>
    </source>
</evidence>
<organism evidence="6 7">
    <name type="scientific">Actinokineospora bangkokensis</name>
    <dbReference type="NCBI Taxonomy" id="1193682"/>
    <lineage>
        <taxon>Bacteria</taxon>
        <taxon>Bacillati</taxon>
        <taxon>Actinomycetota</taxon>
        <taxon>Actinomycetes</taxon>
        <taxon>Pseudonocardiales</taxon>
        <taxon>Pseudonocardiaceae</taxon>
        <taxon>Actinokineospora</taxon>
    </lineage>
</organism>
<dbReference type="STRING" id="1193682.BJP25_11900"/>
<comment type="caution">
    <text evidence="6">The sequence shown here is derived from an EMBL/GenBank/DDBJ whole genome shotgun (WGS) entry which is preliminary data.</text>
</comment>
<feature type="domain" description="ABC transporter" evidence="5">
    <location>
        <begin position="7"/>
        <end position="232"/>
    </location>
</feature>
<proteinExistence type="inferred from homology"/>
<dbReference type="RefSeq" id="WP_075973831.1">
    <property type="nucleotide sequence ID" value="NZ_MKQR01000007.1"/>
</dbReference>
<dbReference type="OrthoDB" id="9804819at2"/>
<keyword evidence="2" id="KW-0813">Transport</keyword>